<dbReference type="EMBL" id="FQZK01000001">
    <property type="protein sequence ID" value="SHI47670.1"/>
    <property type="molecule type" value="Genomic_DNA"/>
</dbReference>
<gene>
    <name evidence="3" type="ORF">SAMN05421803_101339</name>
</gene>
<feature type="signal peptide" evidence="2">
    <location>
        <begin position="1"/>
        <end position="22"/>
    </location>
</feature>
<feature type="compositionally biased region" description="Low complexity" evidence="1">
    <location>
        <begin position="73"/>
        <end position="89"/>
    </location>
</feature>
<reference evidence="3 4" key="1">
    <citation type="submission" date="2016-11" db="EMBL/GenBank/DDBJ databases">
        <authorList>
            <person name="Jaros S."/>
            <person name="Januszkiewicz K."/>
            <person name="Wedrychowicz H."/>
        </authorList>
    </citation>
    <scope>NUCLEOTIDE SEQUENCE [LARGE SCALE GENOMIC DNA]</scope>
    <source>
        <strain evidence="3 4">CGMCC 4.5723</strain>
    </source>
</reference>
<evidence type="ECO:0000313" key="4">
    <source>
        <dbReference type="Proteomes" id="UP000184452"/>
    </source>
</evidence>
<evidence type="ECO:0000256" key="2">
    <source>
        <dbReference type="SAM" id="SignalP"/>
    </source>
</evidence>
<feature type="chain" id="PRO_5039485164" description="Lipoprotein" evidence="2">
    <location>
        <begin position="23"/>
        <end position="170"/>
    </location>
</feature>
<organism evidence="3 4">
    <name type="scientific">Nocardiopsis flavescens</name>
    <dbReference type="NCBI Taxonomy" id="758803"/>
    <lineage>
        <taxon>Bacteria</taxon>
        <taxon>Bacillati</taxon>
        <taxon>Actinomycetota</taxon>
        <taxon>Actinomycetes</taxon>
        <taxon>Streptosporangiales</taxon>
        <taxon>Nocardiopsidaceae</taxon>
        <taxon>Nocardiopsis</taxon>
    </lineage>
</organism>
<protein>
    <recommendedName>
        <fullName evidence="5">Lipoprotein</fullName>
    </recommendedName>
</protein>
<feature type="region of interest" description="Disordered" evidence="1">
    <location>
        <begin position="73"/>
        <end position="92"/>
    </location>
</feature>
<dbReference type="Proteomes" id="UP000184452">
    <property type="component" value="Unassembled WGS sequence"/>
</dbReference>
<sequence>MGVRSTAVRAPLAVLLAGAAWAVVSCSPATEADPVAVELRRTAEALAVTVLRPGAERAFAREGHPLAGGLECSATPPAGASPSPQAGAAERGGATVVHCTGETEEGVPVRFQGELSREALVARPAGDDGLPGTFVGTVDGEEVFRMDCLQCVPAAQEAERRGSAPARTGD</sequence>
<proteinExistence type="predicted"/>
<evidence type="ECO:0008006" key="5">
    <source>
        <dbReference type="Google" id="ProtNLM"/>
    </source>
</evidence>
<dbReference type="PROSITE" id="PS51257">
    <property type="entry name" value="PROKAR_LIPOPROTEIN"/>
    <property type="match status" value="1"/>
</dbReference>
<keyword evidence="4" id="KW-1185">Reference proteome</keyword>
<accession>A0A1M6BFX2</accession>
<name>A0A1M6BFX2_9ACTN</name>
<evidence type="ECO:0000256" key="1">
    <source>
        <dbReference type="SAM" id="MobiDB-lite"/>
    </source>
</evidence>
<evidence type="ECO:0000313" key="3">
    <source>
        <dbReference type="EMBL" id="SHI47670.1"/>
    </source>
</evidence>
<dbReference type="OrthoDB" id="3428033at2"/>
<dbReference type="AlphaFoldDB" id="A0A1M6BFX2"/>
<keyword evidence="2" id="KW-0732">Signal</keyword>